<evidence type="ECO:0000259" key="1">
    <source>
        <dbReference type="Pfam" id="PF04230"/>
    </source>
</evidence>
<dbReference type="Pfam" id="PF04230">
    <property type="entry name" value="PS_pyruv_trans"/>
    <property type="match status" value="1"/>
</dbReference>
<dbReference type="KEGG" id="wcp:H9Q76_00920"/>
<proteinExistence type="predicted"/>
<name>A0A7G9FMX3_9FIRM</name>
<dbReference type="RefSeq" id="WP_249321374.1">
    <property type="nucleotide sequence ID" value="NZ_CP060632.1"/>
</dbReference>
<keyword evidence="3" id="KW-1185">Reference proteome</keyword>
<dbReference type="InterPro" id="IPR007345">
    <property type="entry name" value="Polysacch_pyruvyl_Trfase"/>
</dbReference>
<evidence type="ECO:0000313" key="3">
    <source>
        <dbReference type="Proteomes" id="UP000515819"/>
    </source>
</evidence>
<keyword evidence="2" id="KW-0808">Transferase</keyword>
<evidence type="ECO:0000313" key="2">
    <source>
        <dbReference type="EMBL" id="QNL99904.1"/>
    </source>
</evidence>
<organism evidence="2 3">
    <name type="scientific">Wujia chipingensis</name>
    <dbReference type="NCBI Taxonomy" id="2763670"/>
    <lineage>
        <taxon>Bacteria</taxon>
        <taxon>Bacillati</taxon>
        <taxon>Bacillota</taxon>
        <taxon>Clostridia</taxon>
        <taxon>Lachnospirales</taxon>
        <taxon>Lachnospiraceae</taxon>
        <taxon>Wujia</taxon>
    </lineage>
</organism>
<sequence length="332" mass="38642">MKKIGILTYWGVANYGAWTQAYALNKVIQKMYPNDTVQHIAYLEQSHWDSYYKKDKKGYNCFSYNWDEISHTCQMNEKQLENEPWDVLITGADSIWEEILTGAFKSDWHLVGNDLPNVKKLISYAPSSGIFSGNDYISQQVATGLKKYDAISVRDNTTRMLVKKTIGEDAPVVLDPALLWDFSSDKNVKKTYLNKYIAVYGANWSLRFIDNVKKYAKERELKLISIGFINEWCDISFRRNELRSLEWIGMIASAECIVTSTFHGLMMGLNYRKPIKFCQIDYVKNRSQTLLEMCRIPNNDIDFEAEINYDYTDKKLKEAKNYSLDWLKKAID</sequence>
<reference evidence="2 3" key="1">
    <citation type="submission" date="2020-08" db="EMBL/GenBank/DDBJ databases">
        <authorList>
            <person name="Liu C."/>
            <person name="Sun Q."/>
        </authorList>
    </citation>
    <scope>NUCLEOTIDE SEQUENCE [LARGE SCALE GENOMIC DNA]</scope>
    <source>
        <strain evidence="2 3">NSJ-4</strain>
    </source>
</reference>
<feature type="domain" description="Polysaccharide pyruvyl transferase" evidence="1">
    <location>
        <begin position="14"/>
        <end position="274"/>
    </location>
</feature>
<protein>
    <submittedName>
        <fullName evidence="2">Polysaccharide pyruvyl transferase family protein</fullName>
    </submittedName>
</protein>
<dbReference type="AlphaFoldDB" id="A0A7G9FMX3"/>
<accession>A0A7G9FMX3</accession>
<dbReference type="Proteomes" id="UP000515819">
    <property type="component" value="Chromosome"/>
</dbReference>
<gene>
    <name evidence="2" type="ORF">H9Q76_00920</name>
</gene>
<dbReference type="EMBL" id="CP060632">
    <property type="protein sequence ID" value="QNL99904.1"/>
    <property type="molecule type" value="Genomic_DNA"/>
</dbReference>
<dbReference type="GO" id="GO:0016740">
    <property type="term" value="F:transferase activity"/>
    <property type="evidence" value="ECO:0007669"/>
    <property type="project" value="UniProtKB-KW"/>
</dbReference>